<feature type="non-terminal residue" evidence="1">
    <location>
        <position position="54"/>
    </location>
</feature>
<reference evidence="1" key="2">
    <citation type="submission" date="2023-05" db="EMBL/GenBank/DDBJ databases">
        <authorList>
            <person name="Fouks B."/>
        </authorList>
    </citation>
    <scope>NUCLEOTIDE SEQUENCE</scope>
    <source>
        <strain evidence="1">Stay&amp;Tobe</strain>
        <tissue evidence="1">Testes</tissue>
    </source>
</reference>
<evidence type="ECO:0000313" key="1">
    <source>
        <dbReference type="EMBL" id="KAJ9594761.1"/>
    </source>
</evidence>
<name>A0AAD8ELQ5_DIPPU</name>
<proteinExistence type="predicted"/>
<comment type="caution">
    <text evidence="1">The sequence shown here is derived from an EMBL/GenBank/DDBJ whole genome shotgun (WGS) entry which is preliminary data.</text>
</comment>
<gene>
    <name evidence="1" type="ORF">L9F63_013971</name>
</gene>
<organism evidence="1 2">
    <name type="scientific">Diploptera punctata</name>
    <name type="common">Pacific beetle cockroach</name>
    <dbReference type="NCBI Taxonomy" id="6984"/>
    <lineage>
        <taxon>Eukaryota</taxon>
        <taxon>Metazoa</taxon>
        <taxon>Ecdysozoa</taxon>
        <taxon>Arthropoda</taxon>
        <taxon>Hexapoda</taxon>
        <taxon>Insecta</taxon>
        <taxon>Pterygota</taxon>
        <taxon>Neoptera</taxon>
        <taxon>Polyneoptera</taxon>
        <taxon>Dictyoptera</taxon>
        <taxon>Blattodea</taxon>
        <taxon>Blaberoidea</taxon>
        <taxon>Blaberidae</taxon>
        <taxon>Diplopterinae</taxon>
        <taxon>Diploptera</taxon>
    </lineage>
</organism>
<protein>
    <submittedName>
        <fullName evidence="1">Uncharacterized protein</fullName>
    </submittedName>
</protein>
<sequence>KLNIFIILYFLSQFEKRKTPRHLCSLLMINGIGISYYNCDYVEFPFTLNMKERI</sequence>
<accession>A0AAD8ELQ5</accession>
<feature type="non-terminal residue" evidence="1">
    <location>
        <position position="1"/>
    </location>
</feature>
<dbReference type="EMBL" id="JASPKZ010002722">
    <property type="protein sequence ID" value="KAJ9594761.1"/>
    <property type="molecule type" value="Genomic_DNA"/>
</dbReference>
<evidence type="ECO:0000313" key="2">
    <source>
        <dbReference type="Proteomes" id="UP001233999"/>
    </source>
</evidence>
<dbReference type="AlphaFoldDB" id="A0AAD8ELQ5"/>
<dbReference type="Proteomes" id="UP001233999">
    <property type="component" value="Unassembled WGS sequence"/>
</dbReference>
<reference evidence="1" key="1">
    <citation type="journal article" date="2023" name="IScience">
        <title>Live-bearing cockroach genome reveals convergent evolutionary mechanisms linked to viviparity in insects and beyond.</title>
        <authorList>
            <person name="Fouks B."/>
            <person name="Harrison M.C."/>
            <person name="Mikhailova A.A."/>
            <person name="Marchal E."/>
            <person name="English S."/>
            <person name="Carruthers M."/>
            <person name="Jennings E.C."/>
            <person name="Chiamaka E.L."/>
            <person name="Frigard R.A."/>
            <person name="Pippel M."/>
            <person name="Attardo G.M."/>
            <person name="Benoit J.B."/>
            <person name="Bornberg-Bauer E."/>
            <person name="Tobe S.S."/>
        </authorList>
    </citation>
    <scope>NUCLEOTIDE SEQUENCE</scope>
    <source>
        <strain evidence="1">Stay&amp;Tobe</strain>
    </source>
</reference>
<keyword evidence="2" id="KW-1185">Reference proteome</keyword>